<dbReference type="OrthoDB" id="8957634at2"/>
<evidence type="ECO:0000259" key="1">
    <source>
        <dbReference type="Pfam" id="PF00561"/>
    </source>
</evidence>
<protein>
    <submittedName>
        <fullName evidence="2">Alpha/beta hydrolase</fullName>
    </submittedName>
</protein>
<evidence type="ECO:0000313" key="2">
    <source>
        <dbReference type="EMBL" id="RAW10054.1"/>
    </source>
</evidence>
<sequence>MAEQLVTVTGVELCVETFGDDTDPAVLLISGLAASMDWWDSRFCERLAEQDRFVIRYDHRDTGRSEASPVGEPSYSSGDLTNDAIRVLEALDIAHAHIVGVSAGGGIVQELAVQHPDRVLTLTLIATSPAGTRADQRPLPPVDARLAATFENPPPEPAWDDPDAVVDYIVAGERNFAGSLGFDEERVRRVASTLVERTRDIRASMANHWLLIESGASTTFRLADIDVPTLVMHGTDDPLFPFGHGEALAADIPGATLVALEGMGHEVPPPDLWDVVVPAIARHTSQGAPRHARHGGPRSS</sequence>
<dbReference type="RefSeq" id="WP_112260036.1">
    <property type="nucleotide sequence ID" value="NZ_QMIG01000030.1"/>
</dbReference>
<dbReference type="PANTHER" id="PTHR43433:SF5">
    <property type="entry name" value="AB HYDROLASE-1 DOMAIN-CONTAINING PROTEIN"/>
    <property type="match status" value="1"/>
</dbReference>
<dbReference type="SUPFAM" id="SSF53474">
    <property type="entry name" value="alpha/beta-Hydrolases"/>
    <property type="match status" value="1"/>
</dbReference>
<dbReference type="Proteomes" id="UP000250462">
    <property type="component" value="Unassembled WGS sequence"/>
</dbReference>
<dbReference type="PANTHER" id="PTHR43433">
    <property type="entry name" value="HYDROLASE, ALPHA/BETA FOLD FAMILY PROTEIN"/>
    <property type="match status" value="1"/>
</dbReference>
<comment type="caution">
    <text evidence="2">The sequence shown here is derived from an EMBL/GenBank/DDBJ whole genome shotgun (WGS) entry which is preliminary data.</text>
</comment>
<dbReference type="GO" id="GO:0004806">
    <property type="term" value="F:triacylglycerol lipase activity"/>
    <property type="evidence" value="ECO:0007669"/>
    <property type="project" value="TreeGrafter"/>
</dbReference>
<evidence type="ECO:0000313" key="3">
    <source>
        <dbReference type="Proteomes" id="UP000250462"/>
    </source>
</evidence>
<feature type="domain" description="AB hydrolase-1" evidence="1">
    <location>
        <begin position="24"/>
        <end position="146"/>
    </location>
</feature>
<proteinExistence type="predicted"/>
<keyword evidence="2" id="KW-0378">Hydrolase</keyword>
<organism evidence="2 3">
    <name type="scientific">Phytoactinopolyspora halophila</name>
    <dbReference type="NCBI Taxonomy" id="1981511"/>
    <lineage>
        <taxon>Bacteria</taxon>
        <taxon>Bacillati</taxon>
        <taxon>Actinomycetota</taxon>
        <taxon>Actinomycetes</taxon>
        <taxon>Jiangellales</taxon>
        <taxon>Jiangellaceae</taxon>
        <taxon>Phytoactinopolyspora</taxon>
    </lineage>
</organism>
<dbReference type="EMBL" id="QMIG01000030">
    <property type="protein sequence ID" value="RAW10054.1"/>
    <property type="molecule type" value="Genomic_DNA"/>
</dbReference>
<dbReference type="Gene3D" id="3.40.50.1820">
    <property type="entry name" value="alpha/beta hydrolase"/>
    <property type="match status" value="1"/>
</dbReference>
<dbReference type="InterPro" id="IPR000073">
    <property type="entry name" value="AB_hydrolase_1"/>
</dbReference>
<dbReference type="GO" id="GO:0046503">
    <property type="term" value="P:glycerolipid catabolic process"/>
    <property type="evidence" value="ECO:0007669"/>
    <property type="project" value="TreeGrafter"/>
</dbReference>
<dbReference type="Pfam" id="PF00561">
    <property type="entry name" value="Abhydrolase_1"/>
    <property type="match status" value="1"/>
</dbReference>
<name>A0A329QCL9_9ACTN</name>
<keyword evidence="3" id="KW-1185">Reference proteome</keyword>
<accession>A0A329QCL9</accession>
<dbReference type="AlphaFoldDB" id="A0A329QCL9"/>
<gene>
    <name evidence="2" type="ORF">DPM12_19510</name>
</gene>
<dbReference type="InterPro" id="IPR050471">
    <property type="entry name" value="AB_hydrolase"/>
</dbReference>
<reference evidence="2 3" key="1">
    <citation type="submission" date="2018-06" db="EMBL/GenBank/DDBJ databases">
        <title>Phytoactinopolyspora halophila sp. nov., a novel halophilic actinomycete isolated from a saline soil in China.</title>
        <authorList>
            <person name="Tang S.-K."/>
        </authorList>
    </citation>
    <scope>NUCLEOTIDE SEQUENCE [LARGE SCALE GENOMIC DNA]</scope>
    <source>
        <strain evidence="2 3">YIM 96934</strain>
    </source>
</reference>
<dbReference type="InterPro" id="IPR029058">
    <property type="entry name" value="AB_hydrolase_fold"/>
</dbReference>